<evidence type="ECO:0000256" key="1">
    <source>
        <dbReference type="ARBA" id="ARBA00006756"/>
    </source>
</evidence>
<keyword evidence="6" id="KW-1185">Reference proteome</keyword>
<dbReference type="InterPro" id="IPR016159">
    <property type="entry name" value="Cullin_repeat-like_dom_sf"/>
</dbReference>
<dbReference type="AlphaFoldDB" id="A0AAN8V4V4"/>
<comment type="caution">
    <text evidence="5">The sequence shown here is derived from an EMBL/GenBank/DDBJ whole genome shotgun (WGS) entry which is preliminary data.</text>
</comment>
<accession>A0AAN8V4V4</accession>
<dbReference type="PANTHER" id="PTHR12542:SF92">
    <property type="entry name" value="EXOCYST COMPLEX COMPONENT EXO70E2"/>
    <property type="match status" value="1"/>
</dbReference>
<evidence type="ECO:0000256" key="3">
    <source>
        <dbReference type="RuleBase" id="RU365026"/>
    </source>
</evidence>
<keyword evidence="3" id="KW-0653">Protein transport</keyword>
<dbReference type="InterPro" id="IPR004140">
    <property type="entry name" value="Exo70"/>
</dbReference>
<dbReference type="PANTHER" id="PTHR12542">
    <property type="entry name" value="EXOCYST COMPLEX PROTEIN EXO70"/>
    <property type="match status" value="1"/>
</dbReference>
<dbReference type="Pfam" id="PF03081">
    <property type="entry name" value="Exo70_C"/>
    <property type="match status" value="1"/>
</dbReference>
<dbReference type="InterPro" id="IPR046364">
    <property type="entry name" value="Exo70_C"/>
</dbReference>
<comment type="similarity">
    <text evidence="1 3">Belongs to the EXO70 family.</text>
</comment>
<dbReference type="GO" id="GO:0005546">
    <property type="term" value="F:phosphatidylinositol-4,5-bisphosphate binding"/>
    <property type="evidence" value="ECO:0007669"/>
    <property type="project" value="InterPro"/>
</dbReference>
<dbReference type="Gene3D" id="1.20.1280.170">
    <property type="entry name" value="Exocyst complex component Exo70"/>
    <property type="match status" value="1"/>
</dbReference>
<proteinExistence type="inferred from homology"/>
<dbReference type="GO" id="GO:0015031">
    <property type="term" value="P:protein transport"/>
    <property type="evidence" value="ECO:0007669"/>
    <property type="project" value="UniProtKB-KW"/>
</dbReference>
<organism evidence="5 6">
    <name type="scientific">Dillenia turbinata</name>
    <dbReference type="NCBI Taxonomy" id="194707"/>
    <lineage>
        <taxon>Eukaryota</taxon>
        <taxon>Viridiplantae</taxon>
        <taxon>Streptophyta</taxon>
        <taxon>Embryophyta</taxon>
        <taxon>Tracheophyta</taxon>
        <taxon>Spermatophyta</taxon>
        <taxon>Magnoliopsida</taxon>
        <taxon>eudicotyledons</taxon>
        <taxon>Gunneridae</taxon>
        <taxon>Pentapetalae</taxon>
        <taxon>Dilleniales</taxon>
        <taxon>Dilleniaceae</taxon>
        <taxon>Dillenia</taxon>
    </lineage>
</organism>
<keyword evidence="3" id="KW-0268">Exocytosis</keyword>
<evidence type="ECO:0000313" key="6">
    <source>
        <dbReference type="Proteomes" id="UP001370490"/>
    </source>
</evidence>
<feature type="domain" description="Exocyst complex subunit Exo70 C-terminal" evidence="4">
    <location>
        <begin position="75"/>
        <end position="239"/>
    </location>
</feature>
<gene>
    <name evidence="5" type="ORF">RJ641_014675</name>
</gene>
<dbReference type="SUPFAM" id="SSF74788">
    <property type="entry name" value="Cullin repeat-like"/>
    <property type="match status" value="1"/>
</dbReference>
<comment type="function">
    <text evidence="3">Component of the exocyst complex.</text>
</comment>
<evidence type="ECO:0000256" key="2">
    <source>
        <dbReference type="ARBA" id="ARBA00022448"/>
    </source>
</evidence>
<protein>
    <recommendedName>
        <fullName evidence="3">Exocyst subunit Exo70 family protein</fullName>
    </recommendedName>
</protein>
<dbReference type="Proteomes" id="UP001370490">
    <property type="component" value="Unassembled WGS sequence"/>
</dbReference>
<reference evidence="5 6" key="1">
    <citation type="submission" date="2023-12" db="EMBL/GenBank/DDBJ databases">
        <title>A high-quality genome assembly for Dillenia turbinata (Dilleniales).</title>
        <authorList>
            <person name="Chanderbali A."/>
        </authorList>
    </citation>
    <scope>NUCLEOTIDE SEQUENCE [LARGE SCALE GENOMIC DNA]</scope>
    <source>
        <strain evidence="5">LSX21</strain>
        <tissue evidence="5">Leaf</tissue>
    </source>
</reference>
<keyword evidence="2 3" id="KW-0813">Transport</keyword>
<dbReference type="GO" id="GO:0000145">
    <property type="term" value="C:exocyst"/>
    <property type="evidence" value="ECO:0007669"/>
    <property type="project" value="InterPro"/>
</dbReference>
<name>A0AAN8V4V4_9MAGN</name>
<sequence>MFDLTMFHEEKWERTYEIEEVPCDSSSVMSGRTSFSTSFSGSTEASKYLGAVKEVQKLTENLENLSKIGTGKWQEVVEQAHKAFQTAMGRQEEEFAQDGGVLHLTESVVRYMVTIGRHGEILNELCKDEGWLEVDPVLEEQQRLGSSCTFWPIDCYLHSIACDLESILDSKSKLYEDISLQQIFLMNNIHYMVEKVRRSKLKHLFGDEWICEHVKKVQRHATTYKRITSDSLFPILCIDDTERLLANMYFSWPAGSLTVGSKSLRRLNSQLSMLFFRRHTKDRQDG</sequence>
<dbReference type="EMBL" id="JBAMMX010000020">
    <property type="protein sequence ID" value="KAK6920997.1"/>
    <property type="molecule type" value="Genomic_DNA"/>
</dbReference>
<evidence type="ECO:0000259" key="4">
    <source>
        <dbReference type="Pfam" id="PF03081"/>
    </source>
</evidence>
<dbReference type="GO" id="GO:0006887">
    <property type="term" value="P:exocytosis"/>
    <property type="evidence" value="ECO:0007669"/>
    <property type="project" value="UniProtKB-KW"/>
</dbReference>
<evidence type="ECO:0000313" key="5">
    <source>
        <dbReference type="EMBL" id="KAK6920997.1"/>
    </source>
</evidence>